<protein>
    <recommendedName>
        <fullName evidence="4">Serine/threonine protein kinase</fullName>
    </recommendedName>
</protein>
<gene>
    <name evidence="2" type="ORF">FHR32_003559</name>
</gene>
<feature type="signal peptide" evidence="1">
    <location>
        <begin position="1"/>
        <end position="20"/>
    </location>
</feature>
<keyword evidence="3" id="KW-1185">Reference proteome</keyword>
<dbReference type="RefSeq" id="WP_184755287.1">
    <property type="nucleotide sequence ID" value="NZ_BAABEK010000196.1"/>
</dbReference>
<organism evidence="2 3">
    <name type="scientific">Streptosporangium album</name>
    <dbReference type="NCBI Taxonomy" id="47479"/>
    <lineage>
        <taxon>Bacteria</taxon>
        <taxon>Bacillati</taxon>
        <taxon>Actinomycetota</taxon>
        <taxon>Actinomycetes</taxon>
        <taxon>Streptosporangiales</taxon>
        <taxon>Streptosporangiaceae</taxon>
        <taxon>Streptosporangium</taxon>
    </lineage>
</organism>
<evidence type="ECO:0000313" key="3">
    <source>
        <dbReference type="Proteomes" id="UP000534286"/>
    </source>
</evidence>
<sequence>MITTLALSAALVFTGSPAQAPAQAPVNASAKTVSYRGMTLQVPATWMVAKEGSGLHVSTGTCSRAAVECEGFRIGGPIAVKYGHEGGQYSVNQPYEPSSGVTKCVTDKKYTTGAAKRLYSGYRYIGSKKAHYTTWEIACNTASGKPVPGSSYNQVVWYLPSSKMIVVDEFGTEGLEDILAEAHWR</sequence>
<feature type="chain" id="PRO_5039365766" description="Serine/threonine protein kinase" evidence="1">
    <location>
        <begin position="21"/>
        <end position="185"/>
    </location>
</feature>
<evidence type="ECO:0000313" key="2">
    <source>
        <dbReference type="EMBL" id="MBB4939254.1"/>
    </source>
</evidence>
<keyword evidence="1" id="KW-0732">Signal</keyword>
<accession>A0A7W7WAL0</accession>
<evidence type="ECO:0008006" key="4">
    <source>
        <dbReference type="Google" id="ProtNLM"/>
    </source>
</evidence>
<evidence type="ECO:0000256" key="1">
    <source>
        <dbReference type="SAM" id="SignalP"/>
    </source>
</evidence>
<dbReference type="Proteomes" id="UP000534286">
    <property type="component" value="Unassembled WGS sequence"/>
</dbReference>
<comment type="caution">
    <text evidence="2">The sequence shown here is derived from an EMBL/GenBank/DDBJ whole genome shotgun (WGS) entry which is preliminary data.</text>
</comment>
<dbReference type="EMBL" id="JACHJU010000001">
    <property type="protein sequence ID" value="MBB4939254.1"/>
    <property type="molecule type" value="Genomic_DNA"/>
</dbReference>
<proteinExistence type="predicted"/>
<reference evidence="2 3" key="1">
    <citation type="submission" date="2020-08" db="EMBL/GenBank/DDBJ databases">
        <title>Sequencing the genomes of 1000 actinobacteria strains.</title>
        <authorList>
            <person name="Klenk H.-P."/>
        </authorList>
    </citation>
    <scope>NUCLEOTIDE SEQUENCE [LARGE SCALE GENOMIC DNA]</scope>
    <source>
        <strain evidence="2 3">DSM 43023</strain>
    </source>
</reference>
<dbReference type="AlphaFoldDB" id="A0A7W7WAL0"/>
<name>A0A7W7WAL0_9ACTN</name>